<dbReference type="InterPro" id="IPR003607">
    <property type="entry name" value="HD/PDEase_dom"/>
</dbReference>
<evidence type="ECO:0000259" key="2">
    <source>
        <dbReference type="PROSITE" id="PS51832"/>
    </source>
</evidence>
<organism evidence="3 4">
    <name type="scientific">Metallumcola ferriviriculae</name>
    <dbReference type="NCBI Taxonomy" id="3039180"/>
    <lineage>
        <taxon>Bacteria</taxon>
        <taxon>Bacillati</taxon>
        <taxon>Bacillota</taxon>
        <taxon>Clostridia</taxon>
        <taxon>Neomoorellales</taxon>
        <taxon>Desulfitibacteraceae</taxon>
        <taxon>Metallumcola</taxon>
    </lineage>
</organism>
<dbReference type="CDD" id="cd00077">
    <property type="entry name" value="HDc"/>
    <property type="match status" value="1"/>
</dbReference>
<feature type="domain" description="HD-GYP" evidence="2">
    <location>
        <begin position="13"/>
        <end position="209"/>
    </location>
</feature>
<dbReference type="PROSITE" id="PS51832">
    <property type="entry name" value="HD_GYP"/>
    <property type="match status" value="1"/>
</dbReference>
<dbReference type="PROSITE" id="PS51831">
    <property type="entry name" value="HD"/>
    <property type="match status" value="1"/>
</dbReference>
<evidence type="ECO:0000313" key="4">
    <source>
        <dbReference type="Proteomes" id="UP001329915"/>
    </source>
</evidence>
<evidence type="ECO:0000259" key="1">
    <source>
        <dbReference type="PROSITE" id="PS51831"/>
    </source>
</evidence>
<gene>
    <name evidence="3" type="ORF">MFMK1_002704</name>
</gene>
<feature type="domain" description="HD" evidence="1">
    <location>
        <begin position="35"/>
        <end position="158"/>
    </location>
</feature>
<sequence length="219" mass="24570">MYNICEKTASPRFEESLNTVVMLLTSLLETKDIYTSNHSQHVAKLAKEIAKKLGMNKKETELVYVAGLLHDIGKIAVPAHILQKPGKLTRTEFEDIKMHSEIGYRMLQTTGSLFTSVLPMVRHHHERWDGTGYPGKLKGAQIPRGAAVLAVADAYDAMVSNRPYRIARVHSEVLEEIKECSGSQLSPQIVAVFLDNYQEIKNSVMAEPLSKRISPIDWL</sequence>
<evidence type="ECO:0000313" key="3">
    <source>
        <dbReference type="EMBL" id="WRO22863.1"/>
    </source>
</evidence>
<dbReference type="SMART" id="SM00471">
    <property type="entry name" value="HDc"/>
    <property type="match status" value="1"/>
</dbReference>
<dbReference type="Proteomes" id="UP001329915">
    <property type="component" value="Chromosome"/>
</dbReference>
<dbReference type="InterPro" id="IPR006674">
    <property type="entry name" value="HD_domain"/>
</dbReference>
<dbReference type="Gene3D" id="1.10.3210.10">
    <property type="entry name" value="Hypothetical protein af1432"/>
    <property type="match status" value="1"/>
</dbReference>
<dbReference type="SUPFAM" id="SSF109604">
    <property type="entry name" value="HD-domain/PDEase-like"/>
    <property type="match status" value="1"/>
</dbReference>
<dbReference type="NCBIfam" id="TIGR00277">
    <property type="entry name" value="HDIG"/>
    <property type="match status" value="1"/>
</dbReference>
<reference evidence="3 4" key="1">
    <citation type="submission" date="2023-04" db="EMBL/GenBank/DDBJ databases">
        <authorList>
            <person name="Hsu D."/>
        </authorList>
    </citation>
    <scope>NUCLEOTIDE SEQUENCE [LARGE SCALE GENOMIC DNA]</scope>
    <source>
        <strain evidence="3 4">MK1</strain>
    </source>
</reference>
<dbReference type="KEGG" id="dbc:MFMK1_002704"/>
<dbReference type="EMBL" id="CP121694">
    <property type="protein sequence ID" value="WRO22863.1"/>
    <property type="molecule type" value="Genomic_DNA"/>
</dbReference>
<keyword evidence="4" id="KW-1185">Reference proteome</keyword>
<dbReference type="InterPro" id="IPR037522">
    <property type="entry name" value="HD_GYP_dom"/>
</dbReference>
<dbReference type="PANTHER" id="PTHR43155:SF2">
    <property type="entry name" value="CYCLIC DI-GMP PHOSPHODIESTERASE PA4108"/>
    <property type="match status" value="1"/>
</dbReference>
<dbReference type="AlphaFoldDB" id="A0AAU0UQJ6"/>
<dbReference type="Pfam" id="PF13487">
    <property type="entry name" value="HD_5"/>
    <property type="match status" value="1"/>
</dbReference>
<dbReference type="PANTHER" id="PTHR43155">
    <property type="entry name" value="CYCLIC DI-GMP PHOSPHODIESTERASE PA4108-RELATED"/>
    <property type="match status" value="1"/>
</dbReference>
<proteinExistence type="predicted"/>
<name>A0AAU0UQJ6_9FIRM</name>
<protein>
    <submittedName>
        <fullName evidence="3">HD-GYP domain-containing protein</fullName>
    </submittedName>
</protein>
<accession>A0AAU0UQJ6</accession>
<dbReference type="RefSeq" id="WP_366922258.1">
    <property type="nucleotide sequence ID" value="NZ_CP121694.1"/>
</dbReference>
<dbReference type="InterPro" id="IPR006675">
    <property type="entry name" value="HDIG_dom"/>
</dbReference>